<dbReference type="InterPro" id="IPR001841">
    <property type="entry name" value="Znf_RING"/>
</dbReference>
<evidence type="ECO:0000313" key="19">
    <source>
        <dbReference type="EMBL" id="ODV60970.1"/>
    </source>
</evidence>
<dbReference type="PANTHER" id="PTHR12389">
    <property type="entry name" value="ZINC FINGER PROTEIN 294"/>
    <property type="match status" value="1"/>
</dbReference>
<dbReference type="GO" id="GO:0008270">
    <property type="term" value="F:zinc ion binding"/>
    <property type="evidence" value="ECO:0007669"/>
    <property type="project" value="UniProtKB-KW"/>
</dbReference>
<evidence type="ECO:0000256" key="8">
    <source>
        <dbReference type="ARBA" id="ARBA00022679"/>
    </source>
</evidence>
<dbReference type="UniPathway" id="UPA00143"/>
<evidence type="ECO:0000256" key="14">
    <source>
        <dbReference type="ARBA" id="ARBA00055150"/>
    </source>
</evidence>
<dbReference type="Pfam" id="PF22999">
    <property type="entry name" value="LTN1_E3_ligase_6th"/>
    <property type="match status" value="1"/>
</dbReference>
<comment type="subunit">
    <text evidence="16">Component of the ribosome quality control complex (RQC).</text>
</comment>
<dbReference type="STRING" id="1344418.A0A1D2VHD9"/>
<dbReference type="CDD" id="cd16491">
    <property type="entry name" value="RING-CH-C4HC3_LTN1"/>
    <property type="match status" value="1"/>
</dbReference>
<dbReference type="GO" id="GO:1990116">
    <property type="term" value="P:ribosome-associated ubiquitin-dependent protein catabolic process"/>
    <property type="evidence" value="ECO:0007669"/>
    <property type="project" value="UniProtKB-UniRule"/>
</dbReference>
<dbReference type="FunFam" id="3.30.40.10:FF:000038">
    <property type="entry name" value="E3 ubiquitin-protein ligase listerin"/>
    <property type="match status" value="1"/>
</dbReference>
<keyword evidence="8 16" id="KW-0808">Transferase</keyword>
<keyword evidence="10" id="KW-0677">Repeat</keyword>
<keyword evidence="7" id="KW-0963">Cytoplasm</keyword>
<gene>
    <name evidence="19" type="ORF">ASCRUDRAFT_75723</name>
</gene>
<dbReference type="GO" id="GO:0061630">
    <property type="term" value="F:ubiquitin protein ligase activity"/>
    <property type="evidence" value="ECO:0007669"/>
    <property type="project" value="UniProtKB-UniRule"/>
</dbReference>
<dbReference type="FunCoup" id="A0A1D2VHD9">
    <property type="interactions" value="581"/>
</dbReference>
<dbReference type="SUPFAM" id="SSF57850">
    <property type="entry name" value="RING/U-box"/>
    <property type="match status" value="1"/>
</dbReference>
<dbReference type="Pfam" id="PF13639">
    <property type="entry name" value="zf-RING_2"/>
    <property type="match status" value="1"/>
</dbReference>
<evidence type="ECO:0000256" key="7">
    <source>
        <dbReference type="ARBA" id="ARBA00022490"/>
    </source>
</evidence>
<dbReference type="RefSeq" id="XP_020047277.1">
    <property type="nucleotide sequence ID" value="XM_020193191.1"/>
</dbReference>
<dbReference type="GeneID" id="30966827"/>
<dbReference type="GO" id="GO:1990112">
    <property type="term" value="C:RQC complex"/>
    <property type="evidence" value="ECO:0007669"/>
    <property type="project" value="UniProtKB-UniRule"/>
</dbReference>
<dbReference type="Pfam" id="PF22958">
    <property type="entry name" value="Ltn1_1st"/>
    <property type="match status" value="1"/>
</dbReference>
<evidence type="ECO:0000256" key="11">
    <source>
        <dbReference type="ARBA" id="ARBA00022771"/>
    </source>
</evidence>
<dbReference type="GO" id="GO:0072344">
    <property type="term" value="P:rescue of stalled ribosome"/>
    <property type="evidence" value="ECO:0007669"/>
    <property type="project" value="UniProtKB-UniRule"/>
</dbReference>
<evidence type="ECO:0000256" key="6">
    <source>
        <dbReference type="ARBA" id="ARBA00017157"/>
    </source>
</evidence>
<comment type="similarity">
    <text evidence="4 16">Belongs to the LTN1 family.</text>
</comment>
<dbReference type="Pfam" id="PF23009">
    <property type="entry name" value="UBC_like"/>
    <property type="match status" value="1"/>
</dbReference>
<keyword evidence="13 16" id="KW-0862">Zinc</keyword>
<dbReference type="Gene3D" id="3.30.40.10">
    <property type="entry name" value="Zinc/RING finger domain, C3HC4 (zinc finger)"/>
    <property type="match status" value="1"/>
</dbReference>
<dbReference type="InterPro" id="IPR013083">
    <property type="entry name" value="Znf_RING/FYVE/PHD"/>
</dbReference>
<dbReference type="EMBL" id="KV454480">
    <property type="protein sequence ID" value="ODV60970.1"/>
    <property type="molecule type" value="Genomic_DNA"/>
</dbReference>
<evidence type="ECO:0000313" key="20">
    <source>
        <dbReference type="Proteomes" id="UP000095038"/>
    </source>
</evidence>
<evidence type="ECO:0000256" key="3">
    <source>
        <dbReference type="ARBA" id="ARBA00004906"/>
    </source>
</evidence>
<dbReference type="GO" id="GO:0043023">
    <property type="term" value="F:ribosomal large subunit binding"/>
    <property type="evidence" value="ECO:0007669"/>
    <property type="project" value="TreeGrafter"/>
</dbReference>
<keyword evidence="12 16" id="KW-0833">Ubl conjugation pathway</keyword>
<evidence type="ECO:0000256" key="4">
    <source>
        <dbReference type="ARBA" id="ARBA00007997"/>
    </source>
</evidence>
<dbReference type="InterPro" id="IPR054477">
    <property type="entry name" value="LTN1_E3_ligase_6th"/>
</dbReference>
<dbReference type="PROSITE" id="PS50089">
    <property type="entry name" value="ZF_RING_2"/>
    <property type="match status" value="1"/>
</dbReference>
<dbReference type="EC" id="2.3.2.27" evidence="5 16"/>
<accession>A0A1D2VHD9</accession>
<organism evidence="19 20">
    <name type="scientific">Ascoidea rubescens DSM 1968</name>
    <dbReference type="NCBI Taxonomy" id="1344418"/>
    <lineage>
        <taxon>Eukaryota</taxon>
        <taxon>Fungi</taxon>
        <taxon>Dikarya</taxon>
        <taxon>Ascomycota</taxon>
        <taxon>Saccharomycotina</taxon>
        <taxon>Saccharomycetes</taxon>
        <taxon>Ascoideaceae</taxon>
        <taxon>Ascoidea</taxon>
    </lineage>
</organism>
<sequence length="1790" mass="207889">MTAFSNPFDQFANQSSIVPNYYSSSDGKNKRNKIKTKTKNKNSSNNTAGAKTGDYNIKKTHNICARQFGDNDNKYSMEIGGYKISLNYFAGFPDINLIQNSNLKVLFKGLSKKDDKTKERSLLQLSQFLNKIISDSDQNNEILQNIFDITNFDQNGNDVLLVLWSQFYSKLAIELNKNIKLYSNEIFVKLIQIYQFQSVTKHANSSQKDKKLLKKNLNNFLQSSLPIFLLSLFDHDLIISKNSLNLFNSIFLNLNTNEKLFKIYKIFQNQSLVLIYNVLFIENVNSISNINLSSNSDSTSTNSNNKNSAVLKYYKLYYSALNLLNNMLNKLYIDNPTENENKNENKILLQIIKNENLYKILNLPFTMGSFDTSPIKSSLINLIISISTLNNKKFLFSNDNQSLYSSISKNSLQLLSINYISSNKKSKDKKNHNFSFNKLIIPTLLLINHLNKLSSGSIWSFSNLSKPYFTSFLKLSSNSSSNTVTPYFNLLNGILLPSTDNFITPVSIIDFSSTQDFNLYLNEIFIENLKFESLKFNKNPNFLNQFYTFISNLFSVFYEGLINTDNENDSSNLQSFNDSLSRFLIDFLDNKFFNYQVFKNLLVSLNQSDSNCIIGKIIDDFIIKTSLTNQSEVTKLNFNLFIDNFIKITHIPQNEKLLNNLLTRSIASLDDINNQQNHQNQQNEKNAHFFLPFILIDKYIINDIVNSKETVNDFLQNNLSSYLSESFNNQIFQIIVDFFKTKKSDNLNNSFYDEAIFEDLLNDITLKCDQLNSTDLFFDFLKILPIGEIKKDFDISKADLFQEKLQKIAERFKYSRENQKEFIIFQYLDKKMMGALLINSIKGEKLEETILEINKEVKLQSLLIDVLKTADCFEIDISFILTSFFSHLWNSFINKDSIYFESNLKIQNLIERSVFKQEILDLYVSSLKDFIKSCSLFENFAKLISYLSKSDTKGGSVIEQLVLSEKEWIECVSNCTSDSVDSILSMGNTLEYNIYLLPKNENENSFNKPLGLFKYSRFLLGLLKEIEYEKYISENLYISTISYLGIIGEISMDYIFLNELTEDVSRELLDFYSLCFSMVKSKMPKVSFSDIIKTLLVVDGREKLSVERCHGYNLVEYISSNINGLTTISFYFSRILKVVLSDFVEAIALFEIKEEDISNIVKILNKSVLKMAAVSLGLKRFIHESRFDKLRNNVASEILSIRNIETKLESGIMFTSLINNLFSIEYLGDKEVGLLPVRRFDMLIDQIVKWNEDSVISYDEEFIPLRIESIILMSNVVRLRNKMNVKMYKFGIQLCKESLNISNEYNCKPLLYYSLKFLIKLWKMKEEEEGEYVEVWKEEEKEIIGEVIEELIRMGKGVKHTQVNIICNELLERIFEVEQEEEEERRGKKMVREVWKGKIDELKGLLSCEFLGLQRIAVPILKDIIREEQEEFVVECELRKISPSLQDEESNDEVEAGVGLPSYLIENISVVPYEDGGKEIESSSLIFKYFWSWMLIIEYLKEIPGSVKRKYIEELNEKEMIDKLMKCVFLRFDILNSEIVKVNGGKEETKKVIRNYKIGKIKEENILAETDFVIMYDYYLVLKEMGSQVQNWFNNLKDREMKNRIEVFSERYICELIIEGEIEKVEKRKAKLVKENEKQKLSIKINKTTHDIRVMFLIDEQNMEMVIRIPKMYPLRNITVEGISRIGVKESLWKAWLLASQRTVSSLYENGSIVESIELFTKNVNMHFLGFEECSICYSILHQDHSLPSKNCSTCHNKFHSGCLFKWFKSSGGNTCPLCRSAFKFRLSSK</sequence>
<dbReference type="InterPro" id="IPR039795">
    <property type="entry name" value="LTN1/Rkr1"/>
</dbReference>
<evidence type="ECO:0000256" key="1">
    <source>
        <dbReference type="ARBA" id="ARBA00000900"/>
    </source>
</evidence>
<keyword evidence="9 16" id="KW-0479">Metal-binding</keyword>
<reference evidence="20" key="1">
    <citation type="submission" date="2016-05" db="EMBL/GenBank/DDBJ databases">
        <title>Comparative genomics of biotechnologically important yeasts.</title>
        <authorList>
            <consortium name="DOE Joint Genome Institute"/>
            <person name="Riley R."/>
            <person name="Haridas S."/>
            <person name="Wolfe K.H."/>
            <person name="Lopes M.R."/>
            <person name="Hittinger C.T."/>
            <person name="Goker M."/>
            <person name="Salamov A."/>
            <person name="Wisecaver J."/>
            <person name="Long T.M."/>
            <person name="Aerts A.L."/>
            <person name="Barry K."/>
            <person name="Choi C."/>
            <person name="Clum A."/>
            <person name="Coughlan A.Y."/>
            <person name="Deshpande S."/>
            <person name="Douglass A.P."/>
            <person name="Hanson S.J."/>
            <person name="Klenk H.-P."/>
            <person name="Labutti K."/>
            <person name="Lapidus A."/>
            <person name="Lindquist E."/>
            <person name="Lipzen A."/>
            <person name="Meier-Kolthoff J.P."/>
            <person name="Ohm R.A."/>
            <person name="Otillar R.P."/>
            <person name="Pangilinan J."/>
            <person name="Peng Y."/>
            <person name="Rokas A."/>
            <person name="Rosa C.A."/>
            <person name="Scheuner C."/>
            <person name="Sibirny A.A."/>
            <person name="Slot J.C."/>
            <person name="Stielow J.B."/>
            <person name="Sun H."/>
            <person name="Kurtzman C.P."/>
            <person name="Blackwell M."/>
            <person name="Grigoriev I.V."/>
            <person name="Jeffries T.W."/>
        </authorList>
    </citation>
    <scope>NUCLEOTIDE SEQUENCE [LARGE SCALE GENOMIC DNA]</scope>
    <source>
        <strain evidence="20">DSM 1968</strain>
    </source>
</reference>
<evidence type="ECO:0000256" key="5">
    <source>
        <dbReference type="ARBA" id="ARBA00012483"/>
    </source>
</evidence>
<proteinExistence type="inferred from homology"/>
<comment type="function">
    <text evidence="16">E3 ubiquitin-protein ligase. Component of the ribosome quality control complex (RQC), a ribosome-associated complex that mediates ubiquitination and extraction of incompletely synthesized nascent chains for proteasomal degradation.</text>
</comment>
<comment type="pathway">
    <text evidence="3 16">Protein modification; protein ubiquitination.</text>
</comment>
<dbReference type="PANTHER" id="PTHR12389:SF0">
    <property type="entry name" value="E3 UBIQUITIN-PROTEIN LIGASE LISTERIN"/>
    <property type="match status" value="1"/>
</dbReference>
<evidence type="ECO:0000256" key="12">
    <source>
        <dbReference type="ARBA" id="ARBA00022786"/>
    </source>
</evidence>
<keyword evidence="20" id="KW-1185">Reference proteome</keyword>
<evidence type="ECO:0000256" key="15">
    <source>
        <dbReference type="PROSITE-ProRule" id="PRU00175"/>
    </source>
</evidence>
<dbReference type="OrthoDB" id="6108at2759"/>
<dbReference type="InterPro" id="IPR054476">
    <property type="entry name" value="Ltn1_N"/>
</dbReference>
<comment type="catalytic activity">
    <reaction evidence="1 16">
        <text>S-ubiquitinyl-[E2 ubiquitin-conjugating enzyme]-L-cysteine + [acceptor protein]-L-lysine = [E2 ubiquitin-conjugating enzyme]-L-cysteine + N(6)-ubiquitinyl-[acceptor protein]-L-lysine.</text>
        <dbReference type="EC" id="2.3.2.27"/>
    </reaction>
</comment>
<protein>
    <recommendedName>
        <fullName evidence="6 16">E3 ubiquitin-protein ligase listerin</fullName>
        <ecNumber evidence="5 16">2.3.2.27</ecNumber>
    </recommendedName>
    <alternativeName>
        <fullName evidence="16">RING-type E3 ubiquitin transferase listerin</fullName>
    </alternativeName>
</protein>
<dbReference type="InParanoid" id="A0A1D2VHD9"/>
<evidence type="ECO:0000256" key="2">
    <source>
        <dbReference type="ARBA" id="ARBA00004514"/>
    </source>
</evidence>
<feature type="domain" description="RING-type" evidence="18">
    <location>
        <begin position="1734"/>
        <end position="1780"/>
    </location>
</feature>
<evidence type="ECO:0000256" key="9">
    <source>
        <dbReference type="ARBA" id="ARBA00022723"/>
    </source>
</evidence>
<dbReference type="InterPro" id="IPR054478">
    <property type="entry name" value="LTN1_UBC"/>
</dbReference>
<keyword evidence="11 15" id="KW-0863">Zinc-finger</keyword>
<dbReference type="GO" id="GO:0016567">
    <property type="term" value="P:protein ubiquitination"/>
    <property type="evidence" value="ECO:0007669"/>
    <property type="project" value="UniProtKB-UniPathway"/>
</dbReference>
<dbReference type="GO" id="GO:0005829">
    <property type="term" value="C:cytosol"/>
    <property type="evidence" value="ECO:0007669"/>
    <property type="project" value="UniProtKB-SubCell"/>
</dbReference>
<feature type="region of interest" description="Disordered" evidence="17">
    <location>
        <begin position="22"/>
        <end position="52"/>
    </location>
</feature>
<evidence type="ECO:0000256" key="16">
    <source>
        <dbReference type="RuleBase" id="RU367090"/>
    </source>
</evidence>
<evidence type="ECO:0000259" key="18">
    <source>
        <dbReference type="PROSITE" id="PS50089"/>
    </source>
</evidence>
<dbReference type="Proteomes" id="UP000095038">
    <property type="component" value="Unassembled WGS sequence"/>
</dbReference>
<comment type="subcellular location">
    <subcellularLocation>
        <location evidence="2">Cytoplasm</location>
        <location evidence="2">Cytosol</location>
    </subcellularLocation>
</comment>
<evidence type="ECO:0000256" key="13">
    <source>
        <dbReference type="ARBA" id="ARBA00022833"/>
    </source>
</evidence>
<evidence type="ECO:0000256" key="10">
    <source>
        <dbReference type="ARBA" id="ARBA00022737"/>
    </source>
</evidence>
<comment type="function">
    <text evidence="14">E3 ubiquitin-protein ligase component of the ribosome quality control complex (RQC), a ribosome-associated complex that mediates ubiquitination and extraction of incompletely synthesized nascent chains for proteasomal degradation. Mediates ubiquitination of proteins derived from mRNAs lacking stop codons (non-stop proteins) and other translation arrest products induced by poly-lysine sequences and tandem rare codons. Ubiquitination leads to CDC48 recruitment for extraction and degradation of the incomplete translation product. May indirectly play a role in chromatin function and transcription.</text>
</comment>
<feature type="compositionally biased region" description="Basic residues" evidence="17">
    <location>
        <begin position="30"/>
        <end position="40"/>
    </location>
</feature>
<evidence type="ECO:0000256" key="17">
    <source>
        <dbReference type="SAM" id="MobiDB-lite"/>
    </source>
</evidence>
<dbReference type="InterPro" id="IPR039804">
    <property type="entry name" value="RING-CH-C4HC3_LTN1"/>
</dbReference>
<name>A0A1D2VHD9_9ASCO</name>